<dbReference type="GO" id="GO:0071281">
    <property type="term" value="P:cellular response to iron ion"/>
    <property type="evidence" value="ECO:0007669"/>
    <property type="project" value="TreeGrafter"/>
</dbReference>
<evidence type="ECO:0000313" key="5">
    <source>
        <dbReference type="EMBL" id="SIS98695.1"/>
    </source>
</evidence>
<comment type="similarity">
    <text evidence="1">Belongs to the bacterial solute-binding protein 8 family.</text>
</comment>
<evidence type="ECO:0000256" key="3">
    <source>
        <dbReference type="SAM" id="SignalP"/>
    </source>
</evidence>
<dbReference type="AlphaFoldDB" id="A0A1N7NJW6"/>
<feature type="chain" id="PRO_5009943653" evidence="3">
    <location>
        <begin position="30"/>
        <end position="319"/>
    </location>
</feature>
<dbReference type="PANTHER" id="PTHR30535">
    <property type="entry name" value="VITAMIN B12-BINDING PROTEIN"/>
    <property type="match status" value="1"/>
</dbReference>
<feature type="domain" description="Fe/B12 periplasmic-binding" evidence="4">
    <location>
        <begin position="66"/>
        <end position="313"/>
    </location>
</feature>
<dbReference type="CDD" id="cd01143">
    <property type="entry name" value="YvrC"/>
    <property type="match status" value="1"/>
</dbReference>
<dbReference type="PROSITE" id="PS51257">
    <property type="entry name" value="PROKAR_LIPOPROTEIN"/>
    <property type="match status" value="1"/>
</dbReference>
<organism evidence="5 6">
    <name type="scientific">Kroppenstedtia eburnea</name>
    <dbReference type="NCBI Taxonomy" id="714067"/>
    <lineage>
        <taxon>Bacteria</taxon>
        <taxon>Bacillati</taxon>
        <taxon>Bacillota</taxon>
        <taxon>Bacilli</taxon>
        <taxon>Bacillales</taxon>
        <taxon>Thermoactinomycetaceae</taxon>
        <taxon>Kroppenstedtia</taxon>
    </lineage>
</organism>
<dbReference type="InterPro" id="IPR054828">
    <property type="entry name" value="Vit_B12_bind_prot"/>
</dbReference>
<name>A0A1N7NJW6_9BACL</name>
<dbReference type="Proteomes" id="UP000186795">
    <property type="component" value="Unassembled WGS sequence"/>
</dbReference>
<dbReference type="OrthoDB" id="9816357at2"/>
<dbReference type="Gene3D" id="3.40.50.1980">
    <property type="entry name" value="Nitrogenase molybdenum iron protein domain"/>
    <property type="match status" value="2"/>
</dbReference>
<gene>
    <name evidence="5" type="ORF">SAMN05421790_10959</name>
</gene>
<dbReference type="EMBL" id="FTOD01000009">
    <property type="protein sequence ID" value="SIS98695.1"/>
    <property type="molecule type" value="Genomic_DNA"/>
</dbReference>
<protein>
    <submittedName>
        <fullName evidence="5">Iron complex transport system substrate-binding protein</fullName>
    </submittedName>
</protein>
<keyword evidence="2 3" id="KW-0732">Signal</keyword>
<dbReference type="InterPro" id="IPR002491">
    <property type="entry name" value="ABC_transptr_periplasmic_BD"/>
</dbReference>
<dbReference type="PROSITE" id="PS50983">
    <property type="entry name" value="FE_B12_PBP"/>
    <property type="match status" value="1"/>
</dbReference>
<dbReference type="SUPFAM" id="SSF53807">
    <property type="entry name" value="Helical backbone' metal receptor"/>
    <property type="match status" value="1"/>
</dbReference>
<evidence type="ECO:0000313" key="6">
    <source>
        <dbReference type="Proteomes" id="UP000186795"/>
    </source>
</evidence>
<dbReference type="PANTHER" id="PTHR30535:SF34">
    <property type="entry name" value="MOLYBDATE-BINDING PROTEIN MOLA"/>
    <property type="match status" value="1"/>
</dbReference>
<reference evidence="6" key="1">
    <citation type="submission" date="2017-01" db="EMBL/GenBank/DDBJ databases">
        <authorList>
            <person name="Varghese N."/>
            <person name="Submissions S."/>
        </authorList>
    </citation>
    <scope>NUCLEOTIDE SEQUENCE [LARGE SCALE GENOMIC DNA]</scope>
    <source>
        <strain evidence="6">DSM 45196</strain>
    </source>
</reference>
<dbReference type="InterPro" id="IPR050902">
    <property type="entry name" value="ABC_Transporter_SBP"/>
</dbReference>
<sequence>MKRWTRISAIWLSLLLVFAVVGCASTPNAGDSTPAVGDSGKQEAGFPVTLTDGTHTKVTVKKEPKRIISLIPSMTETAYALGLGERMVGVTTNDDYPAEVKKVEKVGDMNIDTEKVLSLKPDLVLASEGLNGKETVDKLRKLGLTVIAYEPEDLNGVFQQIQDVGKATGAGKEADRLIGKMKKEKQLAEKIAAKVPADKQAKVWIEVSSDLYTAGDETFMNELITLAGGKNVATGEKGWFQASSENVVKWNPDVILYTHPDKKEKITSRGGWKSIRAVKEGRVEQLETNIVSRPGPRITEGLLLISKAIYPEIYAETAK</sequence>
<proteinExistence type="inferred from homology"/>
<keyword evidence="6" id="KW-1185">Reference proteome</keyword>
<feature type="signal peptide" evidence="3">
    <location>
        <begin position="1"/>
        <end position="29"/>
    </location>
</feature>
<dbReference type="RefSeq" id="WP_040388355.1">
    <property type="nucleotide sequence ID" value="NZ_CP048103.1"/>
</dbReference>
<dbReference type="NCBIfam" id="NF038402">
    <property type="entry name" value="TroA_like"/>
    <property type="match status" value="1"/>
</dbReference>
<evidence type="ECO:0000259" key="4">
    <source>
        <dbReference type="PROSITE" id="PS50983"/>
    </source>
</evidence>
<accession>A0A1N7NJW6</accession>
<dbReference type="Pfam" id="PF01497">
    <property type="entry name" value="Peripla_BP_2"/>
    <property type="match status" value="1"/>
</dbReference>
<evidence type="ECO:0000256" key="2">
    <source>
        <dbReference type="ARBA" id="ARBA00022729"/>
    </source>
</evidence>
<evidence type="ECO:0000256" key="1">
    <source>
        <dbReference type="ARBA" id="ARBA00008814"/>
    </source>
</evidence>